<dbReference type="InterPro" id="IPR002731">
    <property type="entry name" value="ATPase_BadF"/>
</dbReference>
<dbReference type="InterPro" id="IPR040190">
    <property type="entry name" value="MURQ/GCKR"/>
</dbReference>
<dbReference type="InterPro" id="IPR005486">
    <property type="entry name" value="Glucokinase_regulatory_CS"/>
</dbReference>
<dbReference type="Gene3D" id="3.40.50.10490">
    <property type="entry name" value="Glucose-6-phosphate isomerase like protein, domain 1"/>
    <property type="match status" value="1"/>
</dbReference>
<evidence type="ECO:0000256" key="5">
    <source>
        <dbReference type="ARBA" id="ARBA00023277"/>
    </source>
</evidence>
<evidence type="ECO:0000256" key="4">
    <source>
        <dbReference type="ARBA" id="ARBA00023239"/>
    </source>
</evidence>
<dbReference type="GO" id="GO:0004857">
    <property type="term" value="F:enzyme inhibitor activity"/>
    <property type="evidence" value="ECO:0007669"/>
    <property type="project" value="TreeGrafter"/>
</dbReference>
<proteinExistence type="inferred from homology"/>
<dbReference type="InterPro" id="IPR043129">
    <property type="entry name" value="ATPase_NBD"/>
</dbReference>
<dbReference type="SUPFAM" id="SSF53697">
    <property type="entry name" value="SIS domain"/>
    <property type="match status" value="1"/>
</dbReference>
<dbReference type="NCBIfam" id="NF003915">
    <property type="entry name" value="PRK05441.1"/>
    <property type="match status" value="1"/>
</dbReference>
<dbReference type="GO" id="GO:0005829">
    <property type="term" value="C:cytosol"/>
    <property type="evidence" value="ECO:0007669"/>
    <property type="project" value="TreeGrafter"/>
</dbReference>
<dbReference type="HAMAP" id="MF_00068">
    <property type="entry name" value="MurQ"/>
    <property type="match status" value="1"/>
</dbReference>
<accession>A0AA39GDR4</accession>
<evidence type="ECO:0000256" key="7">
    <source>
        <dbReference type="PROSITE-ProRule" id="PRU00235"/>
    </source>
</evidence>
<evidence type="ECO:0000256" key="3">
    <source>
        <dbReference type="ARBA" id="ARBA00014974"/>
    </source>
</evidence>
<evidence type="ECO:0000313" key="10">
    <source>
        <dbReference type="Proteomes" id="UP001175261"/>
    </source>
</evidence>
<dbReference type="GO" id="GO:0045127">
    <property type="term" value="F:N-acetylglucosamine kinase activity"/>
    <property type="evidence" value="ECO:0007669"/>
    <property type="project" value="UniProtKB-EC"/>
</dbReference>
<dbReference type="PROSITE" id="PS50012">
    <property type="entry name" value="RCC1_3"/>
    <property type="match status" value="1"/>
</dbReference>
<dbReference type="GO" id="GO:0042593">
    <property type="term" value="P:glucose homeostasis"/>
    <property type="evidence" value="ECO:0007669"/>
    <property type="project" value="TreeGrafter"/>
</dbReference>
<dbReference type="NCBIfam" id="TIGR00274">
    <property type="entry name" value="N-acetylmuramic acid 6-phosphate etherase"/>
    <property type="match status" value="1"/>
</dbReference>
<dbReference type="CDD" id="cd05007">
    <property type="entry name" value="SIS_Etherase"/>
    <property type="match status" value="1"/>
</dbReference>
<evidence type="ECO:0000256" key="2">
    <source>
        <dbReference type="ARBA" id="ARBA00012122"/>
    </source>
</evidence>
<dbReference type="InterPro" id="IPR000408">
    <property type="entry name" value="Reg_chr_condens"/>
</dbReference>
<dbReference type="GO" id="GO:0046348">
    <property type="term" value="P:amino sugar catabolic process"/>
    <property type="evidence" value="ECO:0007669"/>
    <property type="project" value="InterPro"/>
</dbReference>
<evidence type="ECO:0000259" key="8">
    <source>
        <dbReference type="PROSITE" id="PS51464"/>
    </source>
</evidence>
<dbReference type="SUPFAM" id="SSF53067">
    <property type="entry name" value="Actin-like ATPase domain"/>
    <property type="match status" value="2"/>
</dbReference>
<gene>
    <name evidence="9" type="ORF">NLU13_8740</name>
</gene>
<dbReference type="Pfam" id="PF22645">
    <property type="entry name" value="GKRP_SIS_N"/>
    <property type="match status" value="1"/>
</dbReference>
<evidence type="ECO:0000256" key="1">
    <source>
        <dbReference type="ARBA" id="ARBA00006198"/>
    </source>
</evidence>
<evidence type="ECO:0000313" key="9">
    <source>
        <dbReference type="EMBL" id="KAK0384654.1"/>
    </source>
</evidence>
<dbReference type="Gene3D" id="3.30.420.40">
    <property type="match status" value="2"/>
</dbReference>
<dbReference type="Proteomes" id="UP001175261">
    <property type="component" value="Unassembled WGS sequence"/>
</dbReference>
<dbReference type="Gene3D" id="1.10.8.1080">
    <property type="match status" value="1"/>
</dbReference>
<name>A0AA39GDR4_SARSR</name>
<dbReference type="GO" id="GO:0009750">
    <property type="term" value="P:response to fructose"/>
    <property type="evidence" value="ECO:0007669"/>
    <property type="project" value="TreeGrafter"/>
</dbReference>
<dbReference type="InterPro" id="IPR005488">
    <property type="entry name" value="Etherase_MurQ"/>
</dbReference>
<dbReference type="PROSITE" id="PS51464">
    <property type="entry name" value="SIS"/>
    <property type="match status" value="1"/>
</dbReference>
<dbReference type="PANTHER" id="PTHR10088">
    <property type="entry name" value="GLUCOKINASE REGULATORY PROTEIN"/>
    <property type="match status" value="1"/>
</dbReference>
<feature type="repeat" description="RCC1" evidence="7">
    <location>
        <begin position="70"/>
        <end position="118"/>
    </location>
</feature>
<dbReference type="EMBL" id="JAPDFR010000008">
    <property type="protein sequence ID" value="KAK0384654.1"/>
    <property type="molecule type" value="Genomic_DNA"/>
</dbReference>
<keyword evidence="10" id="KW-1185">Reference proteome</keyword>
<comment type="similarity">
    <text evidence="1">Belongs to the eukaryotic-type N-acetylglucosamine kinase family.</text>
</comment>
<dbReference type="EC" id="2.7.1.59" evidence="2"/>
<keyword evidence="5" id="KW-0119">Carbohydrate metabolism</keyword>
<reference evidence="9" key="1">
    <citation type="submission" date="2022-10" db="EMBL/GenBank/DDBJ databases">
        <title>Determination and structural analysis of whole genome sequence of Sarocladium strictum F4-1.</title>
        <authorList>
            <person name="Hu L."/>
            <person name="Jiang Y."/>
        </authorList>
    </citation>
    <scope>NUCLEOTIDE SEQUENCE</scope>
    <source>
        <strain evidence="9">F4-1</strain>
    </source>
</reference>
<dbReference type="PANTHER" id="PTHR10088:SF4">
    <property type="entry name" value="GLUCOKINASE REGULATORY PROTEIN"/>
    <property type="match status" value="1"/>
</dbReference>
<dbReference type="PROSITE" id="PS01272">
    <property type="entry name" value="GCKR"/>
    <property type="match status" value="1"/>
</dbReference>
<dbReference type="InterPro" id="IPR001347">
    <property type="entry name" value="SIS_dom"/>
</dbReference>
<organism evidence="9 10">
    <name type="scientific">Sarocladium strictum</name>
    <name type="common">Black bundle disease fungus</name>
    <name type="synonym">Acremonium strictum</name>
    <dbReference type="NCBI Taxonomy" id="5046"/>
    <lineage>
        <taxon>Eukaryota</taxon>
        <taxon>Fungi</taxon>
        <taxon>Dikarya</taxon>
        <taxon>Ascomycota</taxon>
        <taxon>Pezizomycotina</taxon>
        <taxon>Sordariomycetes</taxon>
        <taxon>Hypocreomycetidae</taxon>
        <taxon>Hypocreales</taxon>
        <taxon>Sarocladiaceae</taxon>
        <taxon>Sarocladium</taxon>
    </lineage>
</organism>
<dbReference type="Pfam" id="PF01869">
    <property type="entry name" value="BcrAD_BadFG"/>
    <property type="match status" value="1"/>
</dbReference>
<keyword evidence="4" id="KW-0456">Lyase</keyword>
<evidence type="ECO:0000256" key="6">
    <source>
        <dbReference type="ARBA" id="ARBA00031123"/>
    </source>
</evidence>
<dbReference type="GO" id="GO:0070095">
    <property type="term" value="F:fructose-6-phosphate binding"/>
    <property type="evidence" value="ECO:0007669"/>
    <property type="project" value="TreeGrafter"/>
</dbReference>
<sequence length="675" mass="70446">MALPTQSIQLAGLQTESRNANSADIDHLTTLELCSVLNSEDATIHKAVASCIPVIAEVIDSVAHRIRNGGRLFYIGAGTSGRLGVLDASEIPPTYSAPADQFIALVAGGDHALRHAKEGAEDDRVGPQRDLGPFDINPQVDSLIGIASSGRTPYVLGGLAYAKALGCMTIGLVCVSPSEVAAEGNADHLITAVTGPEVVTGSTRMKAGTATKLVLNMISTGIMIKLGKTYGNLMVDLRATNLKLRQRARNVLRAVAGPACTSSDAELDTLLEACHGSVKLACASLSLRLPPPLAEERLEKHDGVLARVLEEDRAKDTSSSAKDETLVLCVDAGGSSCKALVLSTDGRTGNGSAGPCNVSTMGVAPTIAAIKSAISDALSNHPSAQNCSLRMATFTAAWVGIAGYDRPSIQPQVDKALSALLRLPIGEGLIVSTDIDLLPAAITPTSEIDSAIVLVAGTGSIAMRYQKHASGFVRTGRAGGWGHLLGDDGSGYSLGREGARIALQASDAHRSTNPKSRDLSCFSPLGAAVLKHVQKLDPSCEPEDILSGILSLGGDPEHTTGPVPSPAKAVAQLAEVVLSLSQSDEEANRIVNDGAASLSRLVTLLAQSDKLDLSRTALVFGGGLMQDRLYRSKVLEHLRQQLGDFAHVEFVAHPVQSGAQHLLSRCTKSLEQLQQ</sequence>
<dbReference type="NCBIfam" id="NF009222">
    <property type="entry name" value="PRK12570.1"/>
    <property type="match status" value="1"/>
</dbReference>
<comment type="caution">
    <text evidence="9">The sequence shown here is derived from an EMBL/GenBank/DDBJ whole genome shotgun (WGS) entry which is preliminary data.</text>
</comment>
<dbReference type="AlphaFoldDB" id="A0AA39GDR4"/>
<dbReference type="GO" id="GO:0030246">
    <property type="term" value="F:carbohydrate binding"/>
    <property type="evidence" value="ECO:0007669"/>
    <property type="project" value="TreeGrafter"/>
</dbReference>
<dbReference type="GO" id="GO:0005654">
    <property type="term" value="C:nucleoplasm"/>
    <property type="evidence" value="ECO:0007669"/>
    <property type="project" value="TreeGrafter"/>
</dbReference>
<dbReference type="InterPro" id="IPR046348">
    <property type="entry name" value="SIS_dom_sf"/>
</dbReference>
<dbReference type="GO" id="GO:0016835">
    <property type="term" value="F:carbon-oxygen lyase activity"/>
    <property type="evidence" value="ECO:0007669"/>
    <property type="project" value="InterPro"/>
</dbReference>
<dbReference type="GO" id="GO:0019899">
    <property type="term" value="F:enzyme binding"/>
    <property type="evidence" value="ECO:0007669"/>
    <property type="project" value="TreeGrafter"/>
</dbReference>
<feature type="domain" description="SIS" evidence="8">
    <location>
        <begin position="62"/>
        <end position="228"/>
    </location>
</feature>
<protein>
    <recommendedName>
        <fullName evidence="3">N-acetyl-D-glucosamine kinase</fullName>
        <ecNumber evidence="2">2.7.1.59</ecNumber>
    </recommendedName>
    <alternativeName>
        <fullName evidence="6">GlcNAc kinase</fullName>
    </alternativeName>
</protein>
<dbReference type="FunFam" id="3.40.50.10490:FF:000014">
    <property type="entry name" value="N-acetylmuramic acid 6-phosphate etherase"/>
    <property type="match status" value="1"/>
</dbReference>